<proteinExistence type="predicted"/>
<feature type="region of interest" description="Disordered" evidence="1">
    <location>
        <begin position="1"/>
        <end position="29"/>
    </location>
</feature>
<keyword evidence="3" id="KW-1185">Reference proteome</keyword>
<evidence type="ECO:0000313" key="2">
    <source>
        <dbReference type="EMBL" id="CCV06977.1"/>
    </source>
</evidence>
<dbReference type="Proteomes" id="UP000012062">
    <property type="component" value="Unassembled WGS sequence"/>
</dbReference>
<dbReference type="EMBL" id="CAUM01000111">
    <property type="protein sequence ID" value="CCV06977.1"/>
    <property type="molecule type" value="Genomic_DNA"/>
</dbReference>
<name>M5ERQ2_9HYPH</name>
<protein>
    <submittedName>
        <fullName evidence="2">Uncharacterized protein</fullName>
    </submittedName>
</protein>
<comment type="caution">
    <text evidence="2">The sequence shown here is derived from an EMBL/GenBank/DDBJ whole genome shotgun (WGS) entry which is preliminary data.</text>
</comment>
<feature type="compositionally biased region" description="Polar residues" evidence="1">
    <location>
        <begin position="17"/>
        <end position="29"/>
    </location>
</feature>
<sequence length="29" mass="3285">MPHHYRGAHFIKGGGSMTSVRTPQKIQDF</sequence>
<accession>M5ERQ2</accession>
<evidence type="ECO:0000256" key="1">
    <source>
        <dbReference type="SAM" id="MobiDB-lite"/>
    </source>
</evidence>
<evidence type="ECO:0000313" key="3">
    <source>
        <dbReference type="Proteomes" id="UP000012062"/>
    </source>
</evidence>
<gene>
    <name evidence="2" type="ORF">MESS2_440082</name>
</gene>
<reference evidence="2 3" key="1">
    <citation type="submission" date="2013-02" db="EMBL/GenBank/DDBJ databases">
        <authorList>
            <person name="Genoscope - CEA"/>
        </authorList>
    </citation>
    <scope>NUCLEOTIDE SEQUENCE [LARGE SCALE GENOMIC DNA]</scope>
    <source>
        <strain evidence="2 3">STM 2683</strain>
    </source>
</reference>
<dbReference type="STRING" id="1297569.MESS2_440082"/>
<organism evidence="2 3">
    <name type="scientific">Mesorhizobium metallidurans STM 2683</name>
    <dbReference type="NCBI Taxonomy" id="1297569"/>
    <lineage>
        <taxon>Bacteria</taxon>
        <taxon>Pseudomonadati</taxon>
        <taxon>Pseudomonadota</taxon>
        <taxon>Alphaproteobacteria</taxon>
        <taxon>Hyphomicrobiales</taxon>
        <taxon>Phyllobacteriaceae</taxon>
        <taxon>Mesorhizobium</taxon>
    </lineage>
</organism>
<dbReference type="AlphaFoldDB" id="M5ERQ2"/>